<dbReference type="Pfam" id="PF04954">
    <property type="entry name" value="SIP"/>
    <property type="match status" value="1"/>
</dbReference>
<dbReference type="InterPro" id="IPR017938">
    <property type="entry name" value="Riboflavin_synthase-like_b-brl"/>
</dbReference>
<name>A0A1Y5PAE9_9MYCO</name>
<accession>A0A1Y5PAE9</accession>
<dbReference type="InterPro" id="IPR017927">
    <property type="entry name" value="FAD-bd_FR_type"/>
</dbReference>
<dbReference type="PANTHER" id="PTHR30157:SF0">
    <property type="entry name" value="NADPH-DEPENDENT FERRIC-CHELATE REDUCTASE"/>
    <property type="match status" value="1"/>
</dbReference>
<dbReference type="InterPro" id="IPR039374">
    <property type="entry name" value="SIP_fam"/>
</dbReference>
<dbReference type="Pfam" id="PF08021">
    <property type="entry name" value="FAD_binding_9"/>
    <property type="match status" value="1"/>
</dbReference>
<proteinExistence type="predicted"/>
<reference evidence="2" key="1">
    <citation type="submission" date="2016-03" db="EMBL/GenBank/DDBJ databases">
        <authorList>
            <person name="Ploux O."/>
        </authorList>
    </citation>
    <scope>NUCLEOTIDE SEQUENCE</scope>
    <source>
        <strain evidence="2">UC10</strain>
    </source>
</reference>
<dbReference type="InterPro" id="IPR013113">
    <property type="entry name" value="SIP_FAD-bd"/>
</dbReference>
<dbReference type="PROSITE" id="PS51384">
    <property type="entry name" value="FAD_FR"/>
    <property type="match status" value="1"/>
</dbReference>
<dbReference type="SUPFAM" id="SSF63380">
    <property type="entry name" value="Riboflavin synthase domain-like"/>
    <property type="match status" value="1"/>
</dbReference>
<sequence>MTFSPASVVETLQVSPRLRRISLRIDDPTSLAIPAGGDCAVGVYFDPATPAEGRTYSVRGHDGDRIDLDIVLHTGGRGSTWAQTAIAGARVGLDHARAWYRPPPGVARQLLVTDLSGLPATARIIEETPAAVATTVILEAADHHDLDYLPVRPGVAVIPSLGTGNGVTPGRLPDLVRQADLPAYGYCWFAGEAAAAREVRHYLRGRGWTIGQYDITGYWRFDSKAWDARFALLGDAAVAVYQRAIAAGKSQKAAAEEFDEALEHVGL</sequence>
<dbReference type="Gene3D" id="3.40.50.80">
    <property type="entry name" value="Nucleotide-binding domain of ferredoxin-NADP reductase (FNR) module"/>
    <property type="match status" value="1"/>
</dbReference>
<protein>
    <submittedName>
        <fullName evidence="2">Siderophore-interacting protein</fullName>
    </submittedName>
</protein>
<organism evidence="2">
    <name type="scientific">uncultured Mycobacterium sp</name>
    <dbReference type="NCBI Taxonomy" id="171292"/>
    <lineage>
        <taxon>Bacteria</taxon>
        <taxon>Bacillati</taxon>
        <taxon>Actinomycetota</taxon>
        <taxon>Actinomycetes</taxon>
        <taxon>Mycobacteriales</taxon>
        <taxon>Mycobacteriaceae</taxon>
        <taxon>Mycobacterium</taxon>
        <taxon>environmental samples</taxon>
    </lineage>
</organism>
<dbReference type="InterPro" id="IPR039261">
    <property type="entry name" value="FNR_nucleotide-bd"/>
</dbReference>
<dbReference type="CDD" id="cd06193">
    <property type="entry name" value="siderophore_interacting"/>
    <property type="match status" value="1"/>
</dbReference>
<evidence type="ECO:0000313" key="2">
    <source>
        <dbReference type="EMBL" id="SBS75672.1"/>
    </source>
</evidence>
<dbReference type="GO" id="GO:0016491">
    <property type="term" value="F:oxidoreductase activity"/>
    <property type="evidence" value="ECO:0007669"/>
    <property type="project" value="InterPro"/>
</dbReference>
<dbReference type="EMBL" id="FLQS01000018">
    <property type="protein sequence ID" value="SBS75672.1"/>
    <property type="molecule type" value="Genomic_DNA"/>
</dbReference>
<dbReference type="AlphaFoldDB" id="A0A1Y5PAE9"/>
<dbReference type="InterPro" id="IPR007037">
    <property type="entry name" value="SIP_rossman_dom"/>
</dbReference>
<dbReference type="PANTHER" id="PTHR30157">
    <property type="entry name" value="FERRIC REDUCTASE, NADPH-DEPENDENT"/>
    <property type="match status" value="1"/>
</dbReference>
<gene>
    <name evidence="2" type="ORF">MHPYR_250074</name>
</gene>
<dbReference type="Gene3D" id="2.40.30.10">
    <property type="entry name" value="Translation factors"/>
    <property type="match status" value="1"/>
</dbReference>
<feature type="domain" description="FAD-binding FR-type" evidence="1">
    <location>
        <begin position="1"/>
        <end position="103"/>
    </location>
</feature>
<evidence type="ECO:0000259" key="1">
    <source>
        <dbReference type="PROSITE" id="PS51384"/>
    </source>
</evidence>